<comment type="caution">
    <text evidence="1">The sequence shown here is derived from an EMBL/GenBank/DDBJ whole genome shotgun (WGS) entry which is preliminary data.</text>
</comment>
<accession>A0ABW1SB78</accession>
<evidence type="ECO:0000313" key="1">
    <source>
        <dbReference type="EMBL" id="MFC6198931.1"/>
    </source>
</evidence>
<reference evidence="2" key="1">
    <citation type="journal article" date="2019" name="Int. J. Syst. Evol. Microbiol.">
        <title>The Global Catalogue of Microorganisms (GCM) 10K type strain sequencing project: providing services to taxonomists for standard genome sequencing and annotation.</title>
        <authorList>
            <consortium name="The Broad Institute Genomics Platform"/>
            <consortium name="The Broad Institute Genome Sequencing Center for Infectious Disease"/>
            <person name="Wu L."/>
            <person name="Ma J."/>
        </authorList>
    </citation>
    <scope>NUCLEOTIDE SEQUENCE [LARGE SCALE GENOMIC DNA]</scope>
    <source>
        <strain evidence="2">CGMCC-1.15741</strain>
    </source>
</reference>
<evidence type="ECO:0000313" key="2">
    <source>
        <dbReference type="Proteomes" id="UP001596303"/>
    </source>
</evidence>
<dbReference type="PROSITE" id="PS51257">
    <property type="entry name" value="PROKAR_LIPOPROTEIN"/>
    <property type="match status" value="1"/>
</dbReference>
<name>A0ABW1SB78_9PROT</name>
<gene>
    <name evidence="1" type="ORF">ACFQDM_12630</name>
</gene>
<dbReference type="Proteomes" id="UP001596303">
    <property type="component" value="Unassembled WGS sequence"/>
</dbReference>
<sequence>MFKQITVAISVLSLSACVPTSGLQALDPKSADGKSDPNTFAKYYSGSGDTSDFNDLILAIRKDEIYASSAGNEMDIAEQAFGLATVGAAIFGGYTSTFTGAKDIPEAAFFAASLLGIRGYVNADENKEAARRAGRRLNCLVRESRPFSDPSFDGFDGLAEKTSYNDIYDHIDLNKNQKHQGFVGAVGSFDEHSALLSKIHTNEKRAYRDRFVIVIDVYRSIVRSWEAESGAQYQAYDTLLASITEATKKEVEQEQELENLGDAAAGLTGSEKAILDDTLENADRYTKAKSAVLKCALAD</sequence>
<dbReference type="EMBL" id="JBHSSW010000017">
    <property type="protein sequence ID" value="MFC6198931.1"/>
    <property type="molecule type" value="Genomic_DNA"/>
</dbReference>
<dbReference type="RefSeq" id="WP_377379570.1">
    <property type="nucleotide sequence ID" value="NZ_JBHSSW010000017.1"/>
</dbReference>
<organism evidence="1 2">
    <name type="scientific">Ponticaulis profundi</name>
    <dbReference type="NCBI Taxonomy" id="2665222"/>
    <lineage>
        <taxon>Bacteria</taxon>
        <taxon>Pseudomonadati</taxon>
        <taxon>Pseudomonadota</taxon>
        <taxon>Alphaproteobacteria</taxon>
        <taxon>Hyphomonadales</taxon>
        <taxon>Hyphomonadaceae</taxon>
        <taxon>Ponticaulis</taxon>
    </lineage>
</organism>
<protein>
    <recommendedName>
        <fullName evidence="3">Lipoprotein</fullName>
    </recommendedName>
</protein>
<keyword evidence="2" id="KW-1185">Reference proteome</keyword>
<evidence type="ECO:0008006" key="3">
    <source>
        <dbReference type="Google" id="ProtNLM"/>
    </source>
</evidence>
<proteinExistence type="predicted"/>